<evidence type="ECO:0000256" key="1">
    <source>
        <dbReference type="SAM" id="Phobius"/>
    </source>
</evidence>
<comment type="caution">
    <text evidence="2">The sequence shown here is derived from an EMBL/GenBank/DDBJ whole genome shotgun (WGS) entry which is preliminary data.</text>
</comment>
<dbReference type="InterPro" id="IPR004245">
    <property type="entry name" value="DUF229"/>
</dbReference>
<sequence>MTRGQGLGSSVILIQEPHRITSFIGTIIRKNRFLILIAIFCLLLIFFSWYTRIQSIKNLKDSSTTYINDNPKINIEILYYDNLNNIPIRPELPEDYIGVNWPQNLYHPIKPPKLLQRNSYTTVQSRDNQILLAQPIENFVIAPTTKHEKALMTQNVNEFAVGIAHGGDSLTTVPVKQHSKLEFFTSRMNNILTDNKLKTPSVLSNEFDMLVEMKKDNYMNETFKVTVPSNFLSVKPGVNPSLLIDTPGCKIPRLDPWDPTVRNLIELQNPHVCPGPPLFMTPSPDGSITLNKTVLEKYYNMKPNELVCYYQPIYRIHEPEWSIFEISYEIGNVTQLQFGVPLNEDYVGVACPFKDELFHQYFPLVRLKKEIEDERDKIANPTPKLNVILVGVDSVSKLNFLRHFPRTYKFVNEKLTPFEMNGYTKVGDNTFPNLVPMLTGRFVEYFWNESVQETMYFDDIDLIWKEYAKRGYRTFYAEDNPLAGTFNYLKRGFYNPPTDYYFRPLALAIDKSNMTKDHCLNSQIETDIIYDYQRDFIKAMGNRPHFSFTMVSTITHDKLNKAGWADVPTVRLLEDMLDMGAFNNSLVVLFSDHGLRFGGIRRTYVGKFEERLPLMYIHLPKWFLDQHPVIAKNLKTNQDRLMTLFDIHATMFHLLDLTKTHEERAAFSQGTSLFEEISPNRTCPEAYIMTHWCPCQTFDVVDVNSSESVNASQAIVDDINYKLESYGGMCEILEIAEILDSRVGKANDLFLQYLRTENEVLNKMIYVGKGVTPLNDYMITLITKPGGAVFEGTVRHNPVNSTYTVLGISRISLYGNTSWCIDSQKMKIFCYCKIQLL</sequence>
<keyword evidence="3" id="KW-1185">Reference proteome</keyword>
<protein>
    <submittedName>
        <fullName evidence="2">Uncharacterized protein</fullName>
    </submittedName>
</protein>
<dbReference type="PANTHER" id="PTHR10974:SF1">
    <property type="entry name" value="FI08016P-RELATED"/>
    <property type="match status" value="1"/>
</dbReference>
<dbReference type="PANTHER" id="PTHR10974">
    <property type="entry name" value="FI08016P-RELATED"/>
    <property type="match status" value="1"/>
</dbReference>
<keyword evidence="1" id="KW-0812">Transmembrane</keyword>
<dbReference type="FunFam" id="3.40.720.10:FF:000017">
    <property type="entry name" value="Predicted protein"/>
    <property type="match status" value="1"/>
</dbReference>
<proteinExistence type="predicted"/>
<dbReference type="EMBL" id="BPLQ01001133">
    <property type="protein sequence ID" value="GIX78849.1"/>
    <property type="molecule type" value="Genomic_DNA"/>
</dbReference>
<evidence type="ECO:0000313" key="3">
    <source>
        <dbReference type="Proteomes" id="UP001054837"/>
    </source>
</evidence>
<dbReference type="InterPro" id="IPR017850">
    <property type="entry name" value="Alkaline_phosphatase_core_sf"/>
</dbReference>
<reference evidence="2 3" key="1">
    <citation type="submission" date="2021-06" db="EMBL/GenBank/DDBJ databases">
        <title>Caerostris darwini draft genome.</title>
        <authorList>
            <person name="Kono N."/>
            <person name="Arakawa K."/>
        </authorList>
    </citation>
    <scope>NUCLEOTIDE SEQUENCE [LARGE SCALE GENOMIC DNA]</scope>
</reference>
<dbReference type="AlphaFoldDB" id="A0AAV4N295"/>
<dbReference type="GO" id="GO:0005615">
    <property type="term" value="C:extracellular space"/>
    <property type="evidence" value="ECO:0007669"/>
    <property type="project" value="TreeGrafter"/>
</dbReference>
<evidence type="ECO:0000313" key="2">
    <source>
        <dbReference type="EMBL" id="GIX78849.1"/>
    </source>
</evidence>
<keyword evidence="1" id="KW-1133">Transmembrane helix</keyword>
<organism evidence="2 3">
    <name type="scientific">Caerostris darwini</name>
    <dbReference type="NCBI Taxonomy" id="1538125"/>
    <lineage>
        <taxon>Eukaryota</taxon>
        <taxon>Metazoa</taxon>
        <taxon>Ecdysozoa</taxon>
        <taxon>Arthropoda</taxon>
        <taxon>Chelicerata</taxon>
        <taxon>Arachnida</taxon>
        <taxon>Araneae</taxon>
        <taxon>Araneomorphae</taxon>
        <taxon>Entelegynae</taxon>
        <taxon>Araneoidea</taxon>
        <taxon>Araneidae</taxon>
        <taxon>Caerostris</taxon>
    </lineage>
</organism>
<accession>A0AAV4N295</accession>
<dbReference type="CDD" id="cd16021">
    <property type="entry name" value="ALP_like"/>
    <property type="match status" value="1"/>
</dbReference>
<feature type="transmembrane region" description="Helical" evidence="1">
    <location>
        <begin position="33"/>
        <end position="50"/>
    </location>
</feature>
<dbReference type="Pfam" id="PF02995">
    <property type="entry name" value="DUF229"/>
    <property type="match status" value="1"/>
</dbReference>
<keyword evidence="1" id="KW-0472">Membrane</keyword>
<dbReference type="SUPFAM" id="SSF53649">
    <property type="entry name" value="Alkaline phosphatase-like"/>
    <property type="match status" value="1"/>
</dbReference>
<dbReference type="Gene3D" id="3.40.720.10">
    <property type="entry name" value="Alkaline Phosphatase, subunit A"/>
    <property type="match status" value="1"/>
</dbReference>
<dbReference type="Proteomes" id="UP001054837">
    <property type="component" value="Unassembled WGS sequence"/>
</dbReference>
<name>A0AAV4N295_9ARAC</name>
<gene>
    <name evidence="2" type="primary">AVEN_144621_1</name>
    <name evidence="2" type="ORF">CDAR_179941</name>
</gene>